<dbReference type="Pfam" id="PF03106">
    <property type="entry name" value="WRKY"/>
    <property type="match status" value="1"/>
</dbReference>
<dbReference type="PANTHER" id="PTHR31429">
    <property type="entry name" value="WRKY TRANSCRIPTION FACTOR 36-RELATED"/>
    <property type="match status" value="1"/>
</dbReference>
<feature type="region of interest" description="Disordered" evidence="6">
    <location>
        <begin position="513"/>
        <end position="532"/>
    </location>
</feature>
<dbReference type="AlphaFoldDB" id="A0A8J5GXN2"/>
<dbReference type="InterPro" id="IPR003657">
    <property type="entry name" value="WRKY_dom"/>
</dbReference>
<keyword evidence="5" id="KW-0539">Nucleus</keyword>
<dbReference type="InterPro" id="IPR036576">
    <property type="entry name" value="WRKY_dom_sf"/>
</dbReference>
<dbReference type="GO" id="GO:0005634">
    <property type="term" value="C:nucleus"/>
    <property type="evidence" value="ECO:0007669"/>
    <property type="project" value="UniProtKB-SubCell"/>
</dbReference>
<feature type="domain" description="WRKY" evidence="7">
    <location>
        <begin position="273"/>
        <end position="341"/>
    </location>
</feature>
<evidence type="ECO:0000259" key="7">
    <source>
        <dbReference type="PROSITE" id="PS50811"/>
    </source>
</evidence>
<evidence type="ECO:0000256" key="6">
    <source>
        <dbReference type="SAM" id="MobiDB-lite"/>
    </source>
</evidence>
<keyword evidence="2" id="KW-0805">Transcription regulation</keyword>
<protein>
    <recommendedName>
        <fullName evidence="7">WRKY domain-containing protein</fullName>
    </recommendedName>
</protein>
<dbReference type="GO" id="GO:0003700">
    <property type="term" value="F:DNA-binding transcription factor activity"/>
    <property type="evidence" value="ECO:0007669"/>
    <property type="project" value="InterPro"/>
</dbReference>
<dbReference type="SUPFAM" id="SSF118290">
    <property type="entry name" value="WRKY DNA-binding domain"/>
    <property type="match status" value="1"/>
</dbReference>
<dbReference type="Proteomes" id="UP000734854">
    <property type="component" value="Unassembled WGS sequence"/>
</dbReference>
<organism evidence="8 9">
    <name type="scientific">Zingiber officinale</name>
    <name type="common">Ginger</name>
    <name type="synonym">Amomum zingiber</name>
    <dbReference type="NCBI Taxonomy" id="94328"/>
    <lineage>
        <taxon>Eukaryota</taxon>
        <taxon>Viridiplantae</taxon>
        <taxon>Streptophyta</taxon>
        <taxon>Embryophyta</taxon>
        <taxon>Tracheophyta</taxon>
        <taxon>Spermatophyta</taxon>
        <taxon>Magnoliopsida</taxon>
        <taxon>Liliopsida</taxon>
        <taxon>Zingiberales</taxon>
        <taxon>Zingiberaceae</taxon>
        <taxon>Zingiber</taxon>
    </lineage>
</organism>
<reference evidence="8 9" key="1">
    <citation type="submission" date="2020-08" db="EMBL/GenBank/DDBJ databases">
        <title>Plant Genome Project.</title>
        <authorList>
            <person name="Zhang R.-G."/>
        </authorList>
    </citation>
    <scope>NUCLEOTIDE SEQUENCE [LARGE SCALE GENOMIC DNA]</scope>
    <source>
        <tissue evidence="8">Rhizome</tissue>
    </source>
</reference>
<evidence type="ECO:0000256" key="2">
    <source>
        <dbReference type="ARBA" id="ARBA00023015"/>
    </source>
</evidence>
<name>A0A8J5GXN2_ZINOF</name>
<evidence type="ECO:0000256" key="1">
    <source>
        <dbReference type="ARBA" id="ARBA00004123"/>
    </source>
</evidence>
<keyword evidence="9" id="KW-1185">Reference proteome</keyword>
<proteinExistence type="predicted"/>
<feature type="compositionally biased region" description="Polar residues" evidence="6">
    <location>
        <begin position="519"/>
        <end position="532"/>
    </location>
</feature>
<evidence type="ECO:0000313" key="8">
    <source>
        <dbReference type="EMBL" id="KAG6514947.1"/>
    </source>
</evidence>
<dbReference type="PROSITE" id="PS50811">
    <property type="entry name" value="WRKY"/>
    <property type="match status" value="1"/>
</dbReference>
<sequence length="532" mass="57072">MKRSESDRHSLLAFSSSHDSFDSRYGSTLLLTFVSHLATGPARYDFTTSPESFSSTLIKPESSPKFHIEDFSFSLVFSSMEISESSGKRSSSTDSLASFGDVANPDFSSDDVELFPAAAVQRAAVDFFAREEKSSHPSRSVMTDHDMPDLNLKKEDLAINIGFRELFAPNHLVLGRAAAHIENENVKNEVDNEIVDVRREEEQERAGGATAVPQQFIELRSNSRTLPKEELHDANLANLDAEEVPSAKEMVKQQQPDHEAIIKKARVSVRARSEATMINDGCHWRKYGQKIAKGNPCPRAYYRCTMASACPCPVRKQVQRCAEDRTVLITTYEGAHNHPLPPAATAMARTTSAAVSMLLSGSTSSAAEQALIKSGNGSLLAQAILPNSSSSTSSVAMISASSPFPTLTLDLTGTPSSLRQQKPLAMPPFQLQFPNCGGAAASVSSPQVIGGHHYSSHFAGSQMSTGGSAGAESLKPRSLAETVSTATAAAITNDPNFAAAIAAAISSYMHRKGDHVGDAQQQATGSESNNNY</sequence>
<dbReference type="FunFam" id="2.20.25.80:FF:000002">
    <property type="entry name" value="probable WRKY transcription factor 31"/>
    <property type="match status" value="1"/>
</dbReference>
<dbReference type="EMBL" id="JACMSC010000007">
    <property type="protein sequence ID" value="KAG6514947.1"/>
    <property type="molecule type" value="Genomic_DNA"/>
</dbReference>
<dbReference type="PANTHER" id="PTHR31429:SF106">
    <property type="entry name" value="WRKY TRANSCRIPTION FACTOR 31-RELATED"/>
    <property type="match status" value="1"/>
</dbReference>
<evidence type="ECO:0000313" key="9">
    <source>
        <dbReference type="Proteomes" id="UP000734854"/>
    </source>
</evidence>
<dbReference type="GO" id="GO:0043565">
    <property type="term" value="F:sequence-specific DNA binding"/>
    <property type="evidence" value="ECO:0007669"/>
    <property type="project" value="InterPro"/>
</dbReference>
<keyword evidence="4" id="KW-0804">Transcription</keyword>
<keyword evidence="3" id="KW-0238">DNA-binding</keyword>
<comment type="subcellular location">
    <subcellularLocation>
        <location evidence="1">Nucleus</location>
    </subcellularLocation>
</comment>
<evidence type="ECO:0000256" key="5">
    <source>
        <dbReference type="ARBA" id="ARBA00023242"/>
    </source>
</evidence>
<dbReference type="InterPro" id="IPR044810">
    <property type="entry name" value="WRKY_plant"/>
</dbReference>
<accession>A0A8J5GXN2</accession>
<evidence type="ECO:0000256" key="4">
    <source>
        <dbReference type="ARBA" id="ARBA00023163"/>
    </source>
</evidence>
<dbReference type="SMART" id="SM00774">
    <property type="entry name" value="WRKY"/>
    <property type="match status" value="1"/>
</dbReference>
<comment type="caution">
    <text evidence="8">The sequence shown here is derived from an EMBL/GenBank/DDBJ whole genome shotgun (WGS) entry which is preliminary data.</text>
</comment>
<dbReference type="Gene3D" id="2.20.25.80">
    <property type="entry name" value="WRKY domain"/>
    <property type="match status" value="1"/>
</dbReference>
<gene>
    <name evidence="8" type="ORF">ZIOFF_025323</name>
</gene>
<evidence type="ECO:0000256" key="3">
    <source>
        <dbReference type="ARBA" id="ARBA00023125"/>
    </source>
</evidence>